<feature type="compositionally biased region" description="Acidic residues" evidence="1">
    <location>
        <begin position="108"/>
        <end position="125"/>
    </location>
</feature>
<gene>
    <name evidence="2" type="ORF">PHYSODRAFT_316280</name>
</gene>
<accession>G4ZLF1</accession>
<dbReference type="OMA" id="FAPAIHI"/>
<reference evidence="2 3" key="1">
    <citation type="journal article" date="2006" name="Science">
        <title>Phytophthora genome sequences uncover evolutionary origins and mechanisms of pathogenesis.</title>
        <authorList>
            <person name="Tyler B.M."/>
            <person name="Tripathy S."/>
            <person name="Zhang X."/>
            <person name="Dehal P."/>
            <person name="Jiang R.H."/>
            <person name="Aerts A."/>
            <person name="Arredondo F.D."/>
            <person name="Baxter L."/>
            <person name="Bensasson D."/>
            <person name="Beynon J.L."/>
            <person name="Chapman J."/>
            <person name="Damasceno C.M."/>
            <person name="Dorrance A.E."/>
            <person name="Dou D."/>
            <person name="Dickerman A.W."/>
            <person name="Dubchak I.L."/>
            <person name="Garbelotto M."/>
            <person name="Gijzen M."/>
            <person name="Gordon S.G."/>
            <person name="Govers F."/>
            <person name="Grunwald N.J."/>
            <person name="Huang W."/>
            <person name="Ivors K.L."/>
            <person name="Jones R.W."/>
            <person name="Kamoun S."/>
            <person name="Krampis K."/>
            <person name="Lamour K.H."/>
            <person name="Lee M.K."/>
            <person name="McDonald W.H."/>
            <person name="Medina M."/>
            <person name="Meijer H.J."/>
            <person name="Nordberg E.K."/>
            <person name="Maclean D.J."/>
            <person name="Ospina-Giraldo M.D."/>
            <person name="Morris P.F."/>
            <person name="Phuntumart V."/>
            <person name="Putnam N.H."/>
            <person name="Rash S."/>
            <person name="Rose J.K."/>
            <person name="Sakihama Y."/>
            <person name="Salamov A.A."/>
            <person name="Savidor A."/>
            <person name="Scheuring C.F."/>
            <person name="Smith B.M."/>
            <person name="Sobral B.W."/>
            <person name="Terry A."/>
            <person name="Torto-Alalibo T.A."/>
            <person name="Win J."/>
            <person name="Xu Z."/>
            <person name="Zhang H."/>
            <person name="Grigoriev I.V."/>
            <person name="Rokhsar D.S."/>
            <person name="Boore J.L."/>
        </authorList>
    </citation>
    <scope>NUCLEOTIDE SEQUENCE [LARGE SCALE GENOMIC DNA]</scope>
    <source>
        <strain evidence="2 3">P6497</strain>
    </source>
</reference>
<dbReference type="GeneID" id="20643957"/>
<dbReference type="EMBL" id="JH159155">
    <property type="protein sequence ID" value="EGZ16233.1"/>
    <property type="molecule type" value="Genomic_DNA"/>
</dbReference>
<feature type="region of interest" description="Disordered" evidence="1">
    <location>
        <begin position="267"/>
        <end position="286"/>
    </location>
</feature>
<protein>
    <submittedName>
        <fullName evidence="2">Uncharacterized protein</fullName>
    </submittedName>
</protein>
<dbReference type="RefSeq" id="XP_009529982.1">
    <property type="nucleotide sequence ID" value="XM_009531687.1"/>
</dbReference>
<evidence type="ECO:0000313" key="3">
    <source>
        <dbReference type="Proteomes" id="UP000002640"/>
    </source>
</evidence>
<keyword evidence="3" id="KW-1185">Reference proteome</keyword>
<dbReference type="STRING" id="1094619.G4ZLF1"/>
<evidence type="ECO:0000313" key="2">
    <source>
        <dbReference type="EMBL" id="EGZ16233.1"/>
    </source>
</evidence>
<dbReference type="Proteomes" id="UP000002640">
    <property type="component" value="Unassembled WGS sequence"/>
</dbReference>
<feature type="region of interest" description="Disordered" evidence="1">
    <location>
        <begin position="211"/>
        <end position="257"/>
    </location>
</feature>
<dbReference type="InParanoid" id="G4ZLF1"/>
<feature type="compositionally biased region" description="Acidic residues" evidence="1">
    <location>
        <begin position="36"/>
        <end position="49"/>
    </location>
</feature>
<dbReference type="KEGG" id="psoj:PHYSODRAFT_316280"/>
<proteinExistence type="predicted"/>
<dbReference type="AlphaFoldDB" id="G4ZLF1"/>
<name>G4ZLF1_PHYSP</name>
<sequence>MLLCQVVEQIVPLVGAGPTDRQPQDDNGSDAGAVESGDDLDPAEEEERDEVLSGTAQARGGDVISQYAQRTALEGPSTPTTQVEGTIMTDSGPIDASLAADFHLSADESSEDGDAEDAREAEENENLSNASNRLGGQDLRNMLNANGKRSPAEGARTDGATNGATYAKGKRVRVKQRLDEIGKDVDALERQQATSNGGLMSMLLVLQKDSDRRAEAEERRRRDERGERLEIEKREREERERARQEEARAAESRRHDEIEAARLQREELRREEAARQTRLELEREESKRRFEERMALDRAEARQRHEQMMLVLKNMLPK</sequence>
<dbReference type="SMR" id="G4ZLF1"/>
<organism evidence="2 3">
    <name type="scientific">Phytophthora sojae (strain P6497)</name>
    <name type="common">Soybean stem and root rot agent</name>
    <name type="synonym">Phytophthora megasperma f. sp. glycines</name>
    <dbReference type="NCBI Taxonomy" id="1094619"/>
    <lineage>
        <taxon>Eukaryota</taxon>
        <taxon>Sar</taxon>
        <taxon>Stramenopiles</taxon>
        <taxon>Oomycota</taxon>
        <taxon>Peronosporomycetes</taxon>
        <taxon>Peronosporales</taxon>
        <taxon>Peronosporaceae</taxon>
        <taxon>Phytophthora</taxon>
    </lineage>
</organism>
<evidence type="ECO:0000256" key="1">
    <source>
        <dbReference type="SAM" id="MobiDB-lite"/>
    </source>
</evidence>
<feature type="region of interest" description="Disordered" evidence="1">
    <location>
        <begin position="13"/>
        <end position="172"/>
    </location>
</feature>